<feature type="compositionally biased region" description="Polar residues" evidence="1">
    <location>
        <begin position="83"/>
        <end position="93"/>
    </location>
</feature>
<evidence type="ECO:0000256" key="2">
    <source>
        <dbReference type="SAM" id="Phobius"/>
    </source>
</evidence>
<keyword evidence="4" id="KW-1185">Reference proteome</keyword>
<comment type="caution">
    <text evidence="3">The sequence shown here is derived from an EMBL/GenBank/DDBJ whole genome shotgun (WGS) entry which is preliminary data.</text>
</comment>
<reference evidence="4" key="1">
    <citation type="journal article" date="2019" name="Int. J. Syst. Evol. Microbiol.">
        <title>The Global Catalogue of Microorganisms (GCM) 10K type strain sequencing project: providing services to taxonomists for standard genome sequencing and annotation.</title>
        <authorList>
            <consortium name="The Broad Institute Genomics Platform"/>
            <consortium name="The Broad Institute Genome Sequencing Center for Infectious Disease"/>
            <person name="Wu L."/>
            <person name="Ma J."/>
        </authorList>
    </citation>
    <scope>NUCLEOTIDE SEQUENCE [LARGE SCALE GENOMIC DNA]</scope>
    <source>
        <strain evidence="4">NBRC 105830</strain>
    </source>
</reference>
<feature type="transmembrane region" description="Helical" evidence="2">
    <location>
        <begin position="59"/>
        <end position="79"/>
    </location>
</feature>
<evidence type="ECO:0000313" key="4">
    <source>
        <dbReference type="Proteomes" id="UP001157109"/>
    </source>
</evidence>
<feature type="region of interest" description="Disordered" evidence="1">
    <location>
        <begin position="81"/>
        <end position="156"/>
    </location>
</feature>
<keyword evidence="2" id="KW-0812">Transmembrane</keyword>
<organism evidence="3 4">
    <name type="scientific">Arsenicicoccus piscis</name>
    <dbReference type="NCBI Taxonomy" id="673954"/>
    <lineage>
        <taxon>Bacteria</taxon>
        <taxon>Bacillati</taxon>
        <taxon>Actinomycetota</taxon>
        <taxon>Actinomycetes</taxon>
        <taxon>Micrococcales</taxon>
        <taxon>Intrasporangiaceae</taxon>
        <taxon>Arsenicicoccus</taxon>
    </lineage>
</organism>
<feature type="compositionally biased region" description="Low complexity" evidence="1">
    <location>
        <begin position="94"/>
        <end position="137"/>
    </location>
</feature>
<dbReference type="SUPFAM" id="SSF82171">
    <property type="entry name" value="DPP6 N-terminal domain-like"/>
    <property type="match status" value="1"/>
</dbReference>
<sequence>MNTSPRQPDGRLDSLLSETFERHASDVPGGARPGARGGDGDLAGWVITRSGQVRRRRQVVAGGAALVAVAAVAGVAIGLPRSPQGTPAGSGTSTVVAPQPLPTATTPAPTTATPTPTRTVTSTPTRTASTPSRTPTPTSTPQPTPSATPTSPAGWAQLLPVGNTITTMPRASRVSGRTVVVTPYGDTKLPAALNRVVAIRQVKGGYVVVANQDGPDGAAGGATSDTAQVLYIGPDAVATVVATGPITSLVVQPDGSAFAYDLWDGVGIPEARESIVVRDAATRGLTRTIDLGTAAGGSTGSLVAWLAEGLVAQDPQSSEPPLVLDPAAADGAPHRAKGVLSVLDVSSSSLGEQLLVVSGTSTKQCLRLVQSLDATGGKELACDETVFAVPSLDHQFAVVTTTHGSGVGDKLSLLRVADGSMTPLTAPKSVGTNGTFYEQAWEPGVIALVQVGAKGSDPSAWVRWNLLTGSVQRAKLPGTSTASLAW</sequence>
<gene>
    <name evidence="3" type="ORF">GCM10025862_38990</name>
</gene>
<keyword evidence="2" id="KW-1133">Transmembrane helix</keyword>
<protein>
    <submittedName>
        <fullName evidence="3">Uncharacterized protein</fullName>
    </submittedName>
</protein>
<accession>A0ABQ6HW10</accession>
<feature type="compositionally biased region" description="Gly residues" evidence="1">
    <location>
        <begin position="31"/>
        <end position="41"/>
    </location>
</feature>
<keyword evidence="2" id="KW-0472">Membrane</keyword>
<proteinExistence type="predicted"/>
<name>A0ABQ6HW10_9MICO</name>
<dbReference type="EMBL" id="BSUJ01000001">
    <property type="protein sequence ID" value="GMA21878.1"/>
    <property type="molecule type" value="Genomic_DNA"/>
</dbReference>
<feature type="region of interest" description="Disordered" evidence="1">
    <location>
        <begin position="22"/>
        <end position="42"/>
    </location>
</feature>
<dbReference type="Proteomes" id="UP001157109">
    <property type="component" value="Unassembled WGS sequence"/>
</dbReference>
<evidence type="ECO:0000313" key="3">
    <source>
        <dbReference type="EMBL" id="GMA21878.1"/>
    </source>
</evidence>
<evidence type="ECO:0000256" key="1">
    <source>
        <dbReference type="SAM" id="MobiDB-lite"/>
    </source>
</evidence>